<feature type="domain" description="Lon proteolytic" evidence="2">
    <location>
        <begin position="193"/>
        <end position="284"/>
    </location>
</feature>
<dbReference type="InterPro" id="IPR027065">
    <property type="entry name" value="Lon_Prtase"/>
</dbReference>
<reference evidence="3" key="1">
    <citation type="submission" date="2020-10" db="EMBL/GenBank/DDBJ databases">
        <title>Genomic Encyclopedia of Type Strains, Phase IV (KMG-IV): sequencing the most valuable type-strain genomes for metagenomic binning, comparative biology and taxonomic classification.</title>
        <authorList>
            <person name="Goeker M."/>
        </authorList>
    </citation>
    <scope>NUCLEOTIDE SEQUENCE</scope>
    <source>
        <strain evidence="3">DSM 13886</strain>
    </source>
</reference>
<accession>A0A927MGA9</accession>
<dbReference type="InterPro" id="IPR008269">
    <property type="entry name" value="Lon_proteolytic"/>
</dbReference>
<dbReference type="GO" id="GO:0006508">
    <property type="term" value="P:proteolysis"/>
    <property type="evidence" value="ECO:0007669"/>
    <property type="project" value="InterPro"/>
</dbReference>
<dbReference type="InterPro" id="IPR020568">
    <property type="entry name" value="Ribosomal_Su5_D2-typ_SF"/>
</dbReference>
<keyword evidence="4" id="KW-1185">Reference proteome</keyword>
<dbReference type="GO" id="GO:0030163">
    <property type="term" value="P:protein catabolic process"/>
    <property type="evidence" value="ECO:0007669"/>
    <property type="project" value="InterPro"/>
</dbReference>
<sequence>MKKTNIVTGVLSILFYLVFLFLYLQDVINEFIFLFILLISLIILVIIFLVFRKKRVTKRKIAIATFIIFLLFCYELPLIGYYTSPSHFVYAYIEPTVVLEGSEIYSIGVNKLTLENEKSKQAVKELLTKQHVDVLSVFEVNKKNIYGSKNRQILKWLHLQKDHSPEEMKENLSLYLGHEDEWLTTFLSRDIGGDSAGLSLALSGRFKQGDFQNQLPIAVTGAINGNGDVFSVGNMKEKIQITEKSGIPFMIIPSENAEEVTVIQKELKANVEIFDVSHVDEAVQLIHNLNEKR</sequence>
<dbReference type="SUPFAM" id="SSF54211">
    <property type="entry name" value="Ribosomal protein S5 domain 2-like"/>
    <property type="match status" value="1"/>
</dbReference>
<keyword evidence="1" id="KW-0812">Transmembrane</keyword>
<name>A0A927MGA9_9BACL</name>
<dbReference type="Gene3D" id="3.30.230.10">
    <property type="match status" value="1"/>
</dbReference>
<dbReference type="InterPro" id="IPR014721">
    <property type="entry name" value="Ribsml_uS5_D2-typ_fold_subgr"/>
</dbReference>
<dbReference type="GO" id="GO:0004176">
    <property type="term" value="F:ATP-dependent peptidase activity"/>
    <property type="evidence" value="ECO:0007669"/>
    <property type="project" value="InterPro"/>
</dbReference>
<dbReference type="GO" id="GO:0004252">
    <property type="term" value="F:serine-type endopeptidase activity"/>
    <property type="evidence" value="ECO:0007669"/>
    <property type="project" value="InterPro"/>
</dbReference>
<dbReference type="PRINTS" id="PR00830">
    <property type="entry name" value="ENDOLAPTASE"/>
</dbReference>
<dbReference type="AlphaFoldDB" id="A0A927MGA9"/>
<proteinExistence type="predicted"/>
<feature type="transmembrane region" description="Helical" evidence="1">
    <location>
        <begin position="31"/>
        <end position="51"/>
    </location>
</feature>
<feature type="transmembrane region" description="Helical" evidence="1">
    <location>
        <begin position="63"/>
        <end position="82"/>
    </location>
</feature>
<dbReference type="Pfam" id="PF05362">
    <property type="entry name" value="Lon_C"/>
    <property type="match status" value="1"/>
</dbReference>
<keyword evidence="1" id="KW-1133">Transmembrane helix</keyword>
<evidence type="ECO:0000313" key="3">
    <source>
        <dbReference type="EMBL" id="MBE1554060.1"/>
    </source>
</evidence>
<protein>
    <recommendedName>
        <fullName evidence="2">Lon proteolytic domain-containing protein</fullName>
    </recommendedName>
</protein>
<evidence type="ECO:0000313" key="4">
    <source>
        <dbReference type="Proteomes" id="UP000658225"/>
    </source>
</evidence>
<keyword evidence="1" id="KW-0472">Membrane</keyword>
<dbReference type="EMBL" id="JADBEL010000004">
    <property type="protein sequence ID" value="MBE1554060.1"/>
    <property type="molecule type" value="Genomic_DNA"/>
</dbReference>
<dbReference type="GO" id="GO:0005524">
    <property type="term" value="F:ATP binding"/>
    <property type="evidence" value="ECO:0007669"/>
    <property type="project" value="InterPro"/>
</dbReference>
<feature type="transmembrane region" description="Helical" evidence="1">
    <location>
        <begin position="7"/>
        <end position="25"/>
    </location>
</feature>
<dbReference type="Proteomes" id="UP000658225">
    <property type="component" value="Unassembled WGS sequence"/>
</dbReference>
<organism evidence="3 4">
    <name type="scientific">Sporosarcina limicola</name>
    <dbReference type="NCBI Taxonomy" id="34101"/>
    <lineage>
        <taxon>Bacteria</taxon>
        <taxon>Bacillati</taxon>
        <taxon>Bacillota</taxon>
        <taxon>Bacilli</taxon>
        <taxon>Bacillales</taxon>
        <taxon>Caryophanaceae</taxon>
        <taxon>Sporosarcina</taxon>
    </lineage>
</organism>
<gene>
    <name evidence="3" type="ORF">H4683_001135</name>
</gene>
<dbReference type="RefSeq" id="WP_192597852.1">
    <property type="nucleotide sequence ID" value="NZ_JADBEL010000004.1"/>
</dbReference>
<evidence type="ECO:0000259" key="2">
    <source>
        <dbReference type="Pfam" id="PF05362"/>
    </source>
</evidence>
<dbReference type="PANTHER" id="PTHR10046">
    <property type="entry name" value="ATP DEPENDENT LON PROTEASE FAMILY MEMBER"/>
    <property type="match status" value="1"/>
</dbReference>
<comment type="caution">
    <text evidence="3">The sequence shown here is derived from an EMBL/GenBank/DDBJ whole genome shotgun (WGS) entry which is preliminary data.</text>
</comment>
<evidence type="ECO:0000256" key="1">
    <source>
        <dbReference type="SAM" id="Phobius"/>
    </source>
</evidence>